<dbReference type="EMBL" id="FNOK01000007">
    <property type="protein sequence ID" value="SDX07864.1"/>
    <property type="molecule type" value="Genomic_DNA"/>
</dbReference>
<dbReference type="RefSeq" id="WP_245761050.1">
    <property type="nucleotide sequence ID" value="NZ_FNOK01000007.1"/>
</dbReference>
<reference evidence="2" key="1">
    <citation type="submission" date="2016-10" db="EMBL/GenBank/DDBJ databases">
        <authorList>
            <person name="Varghese N."/>
            <person name="Submissions S."/>
        </authorList>
    </citation>
    <scope>NUCLEOTIDE SEQUENCE [LARGE SCALE GENOMIC DNA]</scope>
    <source>
        <strain evidence="2">CGMCC 4.3530</strain>
    </source>
</reference>
<evidence type="ECO:0000313" key="1">
    <source>
        <dbReference type="EMBL" id="SDX07864.1"/>
    </source>
</evidence>
<keyword evidence="2" id="KW-1185">Reference proteome</keyword>
<dbReference type="STRING" id="418495.SAMN05216215_1007138"/>
<evidence type="ECO:0000313" key="2">
    <source>
        <dbReference type="Proteomes" id="UP000199529"/>
    </source>
</evidence>
<dbReference type="AlphaFoldDB" id="A0A1H2YT72"/>
<dbReference type="Proteomes" id="UP000199529">
    <property type="component" value="Unassembled WGS sequence"/>
</dbReference>
<proteinExistence type="predicted"/>
<name>A0A1H2YT72_9PSEU</name>
<protein>
    <submittedName>
        <fullName evidence="1">Uncharacterized protein</fullName>
    </submittedName>
</protein>
<sequence length="233" mass="25037">MSTTALSCGNVERAERPSGDGVQWFDVPAAPARADLDPLLADAGERLVVHGTDIDFASVVLRLLRKNRLADLIVGYVPVADSPAARLWGLRPGDFDRALTAAPRPAALIRDDSGGVLLGEGSIEPITGQVYCDDEQVLNGAATSITISPDPAATPLPEPTSDPMNAMLDPAADGILVTTVRRGLLRSRRTVARGRAVQASFRSATVHHDGVAHPRPMEKWVWYRHTEDLRLAR</sequence>
<gene>
    <name evidence="1" type="ORF">SAMN05216215_1007138</name>
</gene>
<organism evidence="1 2">
    <name type="scientific">Saccharopolyspora shandongensis</name>
    <dbReference type="NCBI Taxonomy" id="418495"/>
    <lineage>
        <taxon>Bacteria</taxon>
        <taxon>Bacillati</taxon>
        <taxon>Actinomycetota</taxon>
        <taxon>Actinomycetes</taxon>
        <taxon>Pseudonocardiales</taxon>
        <taxon>Pseudonocardiaceae</taxon>
        <taxon>Saccharopolyspora</taxon>
    </lineage>
</organism>
<accession>A0A1H2YT72</accession>